<name>A0A4U9CVZ4_RAOTE</name>
<dbReference type="PANTHER" id="PTHR30620:SF16">
    <property type="entry name" value="LYSOSOMAL BETA GLUCOSIDASE"/>
    <property type="match status" value="1"/>
</dbReference>
<accession>A0A4U9CVZ4</accession>
<dbReference type="PANTHER" id="PTHR30620">
    <property type="entry name" value="PERIPLASMIC BETA-GLUCOSIDASE-RELATED"/>
    <property type="match status" value="1"/>
</dbReference>
<dbReference type="GO" id="GO:0008422">
    <property type="term" value="F:beta-glucosidase activity"/>
    <property type="evidence" value="ECO:0007669"/>
    <property type="project" value="UniProtKB-EC"/>
</dbReference>
<keyword evidence="4 7" id="KW-0732">Signal</keyword>
<evidence type="ECO:0000256" key="4">
    <source>
        <dbReference type="ARBA" id="ARBA00022729"/>
    </source>
</evidence>
<reference evidence="8 9" key="1">
    <citation type="submission" date="2019-04" db="EMBL/GenBank/DDBJ databases">
        <authorList>
            <consortium name="Pathogen Informatics"/>
        </authorList>
    </citation>
    <scope>NUCLEOTIDE SEQUENCE [LARGE SCALE GENOMIC DNA]</scope>
    <source>
        <strain evidence="8 9">NCTC9185</strain>
    </source>
</reference>
<sequence length="136" mass="15080">MPREIDFYKNLLWGLCMKIMLGANCALVALLSANVALASNEVAVAPYFSDWPAIHSAIAKDEAIENRVKEILAKMTLDEKIGQMLQPDFREITPEEVVQYKIGSVLNGGGGWPDNNKHSLARSWVTEADKYWVATG</sequence>
<comment type="catalytic activity">
    <reaction evidence="1">
        <text>Hydrolysis of terminal, non-reducing beta-D-glucosyl residues with release of beta-D-glucose.</text>
        <dbReference type="EC" id="3.2.1.21"/>
    </reaction>
</comment>
<evidence type="ECO:0000256" key="1">
    <source>
        <dbReference type="ARBA" id="ARBA00000448"/>
    </source>
</evidence>
<dbReference type="EMBL" id="CABDVU010000001">
    <property type="protein sequence ID" value="VTN08906.1"/>
    <property type="molecule type" value="Genomic_DNA"/>
</dbReference>
<dbReference type="Proteomes" id="UP000339249">
    <property type="component" value="Unassembled WGS sequence"/>
</dbReference>
<dbReference type="Gene3D" id="3.20.20.300">
    <property type="entry name" value="Glycoside hydrolase, family 3, N-terminal domain"/>
    <property type="match status" value="1"/>
</dbReference>
<evidence type="ECO:0000256" key="7">
    <source>
        <dbReference type="SAM" id="SignalP"/>
    </source>
</evidence>
<feature type="chain" id="PRO_5020708414" description="beta-glucosidase" evidence="7">
    <location>
        <begin position="39"/>
        <end position="136"/>
    </location>
</feature>
<dbReference type="InterPro" id="IPR051915">
    <property type="entry name" value="Cellulose_Degrad_GH3"/>
</dbReference>
<proteinExistence type="inferred from homology"/>
<dbReference type="AlphaFoldDB" id="A0A4U9CVZ4"/>
<comment type="similarity">
    <text evidence="2">Belongs to the glycosyl hydrolase 3 family.</text>
</comment>
<organism evidence="8 9">
    <name type="scientific">Raoultella terrigena</name>
    <name type="common">Klebsiella terrigena</name>
    <dbReference type="NCBI Taxonomy" id="577"/>
    <lineage>
        <taxon>Bacteria</taxon>
        <taxon>Pseudomonadati</taxon>
        <taxon>Pseudomonadota</taxon>
        <taxon>Gammaproteobacteria</taxon>
        <taxon>Enterobacterales</taxon>
        <taxon>Enterobacteriaceae</taxon>
        <taxon>Klebsiella/Raoultella group</taxon>
        <taxon>Raoultella</taxon>
    </lineage>
</organism>
<keyword evidence="5" id="KW-0378">Hydrolase</keyword>
<evidence type="ECO:0000256" key="2">
    <source>
        <dbReference type="ARBA" id="ARBA00005336"/>
    </source>
</evidence>
<dbReference type="EC" id="3.2.1.21" evidence="3"/>
<evidence type="ECO:0000256" key="3">
    <source>
        <dbReference type="ARBA" id="ARBA00012744"/>
    </source>
</evidence>
<evidence type="ECO:0000313" key="8">
    <source>
        <dbReference type="EMBL" id="VTN08906.1"/>
    </source>
</evidence>
<dbReference type="GO" id="GO:0009251">
    <property type="term" value="P:glucan catabolic process"/>
    <property type="evidence" value="ECO:0007669"/>
    <property type="project" value="TreeGrafter"/>
</dbReference>
<protein>
    <recommendedName>
        <fullName evidence="3">beta-glucosidase</fullName>
        <ecNumber evidence="3">3.2.1.21</ecNumber>
    </recommendedName>
</protein>
<evidence type="ECO:0000313" key="9">
    <source>
        <dbReference type="Proteomes" id="UP000339249"/>
    </source>
</evidence>
<dbReference type="InterPro" id="IPR036962">
    <property type="entry name" value="Glyco_hydro_3_N_sf"/>
</dbReference>
<evidence type="ECO:0000256" key="5">
    <source>
        <dbReference type="ARBA" id="ARBA00022801"/>
    </source>
</evidence>
<dbReference type="SUPFAM" id="SSF51445">
    <property type="entry name" value="(Trans)glycosidases"/>
    <property type="match status" value="1"/>
</dbReference>
<keyword evidence="6" id="KW-0326">Glycosidase</keyword>
<feature type="signal peptide" evidence="7">
    <location>
        <begin position="1"/>
        <end position="38"/>
    </location>
</feature>
<evidence type="ECO:0000256" key="6">
    <source>
        <dbReference type="ARBA" id="ARBA00023295"/>
    </source>
</evidence>
<gene>
    <name evidence="8" type="ORF">NCTC9185_00789</name>
</gene>
<dbReference type="InterPro" id="IPR017853">
    <property type="entry name" value="GH"/>
</dbReference>